<evidence type="ECO:0000256" key="11">
    <source>
        <dbReference type="RuleBase" id="RU000688"/>
    </source>
</evidence>
<dbReference type="OrthoDB" id="5969463at2759"/>
<dbReference type="Gene3D" id="1.20.1070.10">
    <property type="entry name" value="Rhodopsin 7-helix transmembrane proteins"/>
    <property type="match status" value="1"/>
</dbReference>
<feature type="transmembrane region" description="Helical" evidence="13">
    <location>
        <begin position="195"/>
        <end position="220"/>
    </location>
</feature>
<sequence>MNDSDTRVAGCFLVGIPGLEHLHVWLAIPFCTMYVAALAGNGVLICVILSQPGLHEPMYVFLSMLASADILLSTSTMPKALANFWLGSSHISFDGCLTQMFFIHFLFVADSAVLLAMAFDRFVAICSPLRYATILTSTVIGKIVAATLTRSFLIMFPSIFLLKRLHYCRINVIAHTFCEHMGIARLSCSDISINVWYGLAAALLSTGLDIILITVSYIHILRAVFRLPSRNARSKALSTCGSHVCVILLFYIPALFSIFAYRFGGRRIPRCVHILLANLYVVIPPMLNPIIYGVRTKQIWEGAKQILILPPQRLALPVYYQCSSTLTRGQKTQVKKICKRHLWCSGALQGPNLQRTGKQNSAPAGRCGPGDHTPGVPDRAAPDRQPYQQPYQQPSPASLRLWARSLSAGTEVAAAVCPRLGSRPRSPG</sequence>
<dbReference type="GO" id="GO:0004930">
    <property type="term" value="F:G protein-coupled receptor activity"/>
    <property type="evidence" value="ECO:0007669"/>
    <property type="project" value="UniProtKB-KW"/>
</dbReference>
<comment type="subcellular location">
    <subcellularLocation>
        <location evidence="3">Membrane</location>
        <topology evidence="3">Multi-pass membrane protein</topology>
    </subcellularLocation>
</comment>
<organism evidence="15 16">
    <name type="scientific">Ursus maritimus</name>
    <name type="common">Polar bear</name>
    <name type="synonym">Thalarctos maritimus</name>
    <dbReference type="NCBI Taxonomy" id="29073"/>
    <lineage>
        <taxon>Eukaryota</taxon>
        <taxon>Metazoa</taxon>
        <taxon>Chordata</taxon>
        <taxon>Craniata</taxon>
        <taxon>Vertebrata</taxon>
        <taxon>Euteleostomi</taxon>
        <taxon>Mammalia</taxon>
        <taxon>Eutheria</taxon>
        <taxon>Laurasiatheria</taxon>
        <taxon>Carnivora</taxon>
        <taxon>Caniformia</taxon>
        <taxon>Ursidae</taxon>
        <taxon>Ursus</taxon>
    </lineage>
</organism>
<keyword evidence="6" id="KW-0552">Olfaction</keyword>
<keyword evidence="11 16" id="KW-0675">Receptor</keyword>
<feature type="transmembrane region" description="Helical" evidence="13">
    <location>
        <begin position="240"/>
        <end position="261"/>
    </location>
</feature>
<dbReference type="GO" id="GO:0005886">
    <property type="term" value="C:plasma membrane"/>
    <property type="evidence" value="ECO:0007669"/>
    <property type="project" value="TreeGrafter"/>
</dbReference>
<evidence type="ECO:0000256" key="10">
    <source>
        <dbReference type="ARBA" id="ARBA00023224"/>
    </source>
</evidence>
<evidence type="ECO:0000313" key="15">
    <source>
        <dbReference type="Proteomes" id="UP000261680"/>
    </source>
</evidence>
<keyword evidence="5 11" id="KW-0812">Transmembrane</keyword>
<evidence type="ECO:0000256" key="13">
    <source>
        <dbReference type="SAM" id="Phobius"/>
    </source>
</evidence>
<keyword evidence="9 13" id="KW-0472">Membrane</keyword>
<keyword evidence="8 11" id="KW-0297">G-protein coupled receptor</keyword>
<evidence type="ECO:0000256" key="12">
    <source>
        <dbReference type="SAM" id="MobiDB-lite"/>
    </source>
</evidence>
<evidence type="ECO:0000313" key="16">
    <source>
        <dbReference type="RefSeq" id="XP_040487243.1"/>
    </source>
</evidence>
<proteinExistence type="inferred from homology"/>
<evidence type="ECO:0000256" key="3">
    <source>
        <dbReference type="ARBA" id="ARBA00004141"/>
    </source>
</evidence>
<keyword evidence="7 13" id="KW-1133">Transmembrane helix</keyword>
<dbReference type="GO" id="GO:0004984">
    <property type="term" value="F:olfactory receptor activity"/>
    <property type="evidence" value="ECO:0007669"/>
    <property type="project" value="InterPro"/>
</dbReference>
<dbReference type="RefSeq" id="XP_040487243.1">
    <property type="nucleotide sequence ID" value="XM_040631309.1"/>
</dbReference>
<evidence type="ECO:0000256" key="9">
    <source>
        <dbReference type="ARBA" id="ARBA00023136"/>
    </source>
</evidence>
<dbReference type="InterPro" id="IPR000725">
    <property type="entry name" value="Olfact_rcpt"/>
</dbReference>
<dbReference type="GeneID" id="103680050"/>
<dbReference type="InterPro" id="IPR017452">
    <property type="entry name" value="GPCR_Rhodpsn_7TM"/>
</dbReference>
<evidence type="ECO:0000256" key="7">
    <source>
        <dbReference type="ARBA" id="ARBA00022989"/>
    </source>
</evidence>
<evidence type="ECO:0000256" key="4">
    <source>
        <dbReference type="ARBA" id="ARBA00022606"/>
    </source>
</evidence>
<dbReference type="Pfam" id="PF13853">
    <property type="entry name" value="7tm_4"/>
    <property type="match status" value="1"/>
</dbReference>
<evidence type="ECO:0000256" key="1">
    <source>
        <dbReference type="ARBA" id="ARBA00002936"/>
    </source>
</evidence>
<feature type="transmembrane region" description="Helical" evidence="13">
    <location>
        <begin position="273"/>
        <end position="294"/>
    </location>
</feature>
<evidence type="ECO:0000256" key="6">
    <source>
        <dbReference type="ARBA" id="ARBA00022725"/>
    </source>
</evidence>
<evidence type="ECO:0000256" key="5">
    <source>
        <dbReference type="ARBA" id="ARBA00022692"/>
    </source>
</evidence>
<dbReference type="PANTHER" id="PTHR26450:SF32">
    <property type="entry name" value="OLFACTORY RECEPTOR 52B6"/>
    <property type="match status" value="1"/>
</dbReference>
<keyword evidence="15" id="KW-1185">Reference proteome</keyword>
<feature type="transmembrane region" description="Helical" evidence="13">
    <location>
        <begin position="131"/>
        <end position="156"/>
    </location>
</feature>
<feature type="transmembrane region" description="Helical" evidence="13">
    <location>
        <begin position="59"/>
        <end position="77"/>
    </location>
</feature>
<feature type="region of interest" description="Disordered" evidence="12">
    <location>
        <begin position="354"/>
        <end position="398"/>
    </location>
</feature>
<dbReference type="InterPro" id="IPR000276">
    <property type="entry name" value="GPCR_Rhodpsn"/>
</dbReference>
<dbReference type="SUPFAM" id="SSF81321">
    <property type="entry name" value="Family A G protein-coupled receptor-like"/>
    <property type="match status" value="1"/>
</dbReference>
<dbReference type="PROSITE" id="PS50262">
    <property type="entry name" value="G_PROTEIN_RECEP_F1_2"/>
    <property type="match status" value="1"/>
</dbReference>
<dbReference type="CDD" id="cd15221">
    <property type="entry name" value="7tmA_OR52B-like"/>
    <property type="match status" value="1"/>
</dbReference>
<keyword evidence="10 11" id="KW-0807">Transducer</keyword>
<comment type="similarity">
    <text evidence="11">Belongs to the G-protein coupled receptor 1 family.</text>
</comment>
<dbReference type="PANTHER" id="PTHR26450">
    <property type="entry name" value="OLFACTORY RECEPTOR 56B1-RELATED"/>
    <property type="match status" value="1"/>
</dbReference>
<dbReference type="AlphaFoldDB" id="A0A8M1FV67"/>
<dbReference type="PRINTS" id="PR00245">
    <property type="entry name" value="OLFACTORYR"/>
</dbReference>
<accession>A0A8M1FV67</accession>
<dbReference type="KEGG" id="umr:103680050"/>
<dbReference type="PRINTS" id="PR00237">
    <property type="entry name" value="GPCRRHODOPSN"/>
</dbReference>
<comment type="function">
    <text evidence="1">Odorant receptor.</text>
</comment>
<dbReference type="Proteomes" id="UP000261680">
    <property type="component" value="Unplaced"/>
</dbReference>
<evidence type="ECO:0000256" key="2">
    <source>
        <dbReference type="ARBA" id="ARBA00003929"/>
    </source>
</evidence>
<dbReference type="InterPro" id="IPR050402">
    <property type="entry name" value="OR51/52/56-like"/>
</dbReference>
<dbReference type="FunFam" id="1.20.1070.10:FF:000006">
    <property type="entry name" value="Olfactory receptor"/>
    <property type="match status" value="1"/>
</dbReference>
<reference evidence="16" key="1">
    <citation type="submission" date="2025-08" db="UniProtKB">
        <authorList>
            <consortium name="RefSeq"/>
        </authorList>
    </citation>
    <scope>IDENTIFICATION</scope>
    <source>
        <tissue evidence="16">Whole blood</tissue>
    </source>
</reference>
<feature type="compositionally biased region" description="Low complexity" evidence="12">
    <location>
        <begin position="383"/>
        <end position="398"/>
    </location>
</feature>
<dbReference type="PROSITE" id="PS00237">
    <property type="entry name" value="G_PROTEIN_RECEP_F1_1"/>
    <property type="match status" value="1"/>
</dbReference>
<evidence type="ECO:0000259" key="14">
    <source>
        <dbReference type="PROSITE" id="PS50262"/>
    </source>
</evidence>
<protein>
    <submittedName>
        <fullName evidence="16">Olfactory receptor 52B6</fullName>
    </submittedName>
</protein>
<comment type="function">
    <text evidence="2">Putative odorant or sperm cell receptor.</text>
</comment>
<feature type="domain" description="G-protein coupled receptors family 1 profile" evidence="14">
    <location>
        <begin position="40"/>
        <end position="292"/>
    </location>
</feature>
<feature type="transmembrane region" description="Helical" evidence="13">
    <location>
        <begin position="22"/>
        <end position="47"/>
    </location>
</feature>
<gene>
    <name evidence="16" type="primary">LOC103680050</name>
</gene>
<keyword evidence="4" id="KW-0716">Sensory transduction</keyword>
<name>A0A8M1FV67_URSMA</name>
<evidence type="ECO:0000256" key="8">
    <source>
        <dbReference type="ARBA" id="ARBA00023040"/>
    </source>
</evidence>
<feature type="transmembrane region" description="Helical" evidence="13">
    <location>
        <begin position="97"/>
        <end position="119"/>
    </location>
</feature>